<evidence type="ECO:0000256" key="7">
    <source>
        <dbReference type="ARBA" id="ARBA00022801"/>
    </source>
</evidence>
<dbReference type="OrthoDB" id="9805499at2"/>
<feature type="binding site" evidence="13">
    <location>
        <position position="7"/>
    </location>
    <ligand>
        <name>Mg(2+)</name>
        <dbReference type="ChEBI" id="CHEBI:18420"/>
        <label>1</label>
    </ligand>
</feature>
<dbReference type="NCBIfam" id="NF000711">
    <property type="entry name" value="PRK00039.2-1"/>
    <property type="match status" value="1"/>
</dbReference>
<keyword evidence="11 13" id="KW-0234">DNA repair</keyword>
<dbReference type="PRINTS" id="PR00696">
    <property type="entry name" value="RSOLVASERUVC"/>
</dbReference>
<dbReference type="NCBIfam" id="TIGR00228">
    <property type="entry name" value="ruvC"/>
    <property type="match status" value="1"/>
</dbReference>
<dbReference type="PANTHER" id="PTHR30194">
    <property type="entry name" value="CROSSOVER JUNCTION ENDODEOXYRIBONUCLEASE RUVC"/>
    <property type="match status" value="1"/>
</dbReference>
<evidence type="ECO:0000256" key="3">
    <source>
        <dbReference type="ARBA" id="ARBA00022722"/>
    </source>
</evidence>
<keyword evidence="7 13" id="KW-0378">Hydrolase</keyword>
<evidence type="ECO:0000256" key="8">
    <source>
        <dbReference type="ARBA" id="ARBA00022842"/>
    </source>
</evidence>
<keyword evidence="10 13" id="KW-0233">DNA recombination</keyword>
<protein>
    <recommendedName>
        <fullName evidence="13 14">Crossover junction endodeoxyribonuclease RuvC</fullName>
        <ecNumber evidence="13 14">3.1.21.10</ecNumber>
    </recommendedName>
    <alternativeName>
        <fullName evidence="13">Holliday junction nuclease RuvC</fullName>
    </alternativeName>
    <alternativeName>
        <fullName evidence="13">Holliday junction resolvase RuvC</fullName>
    </alternativeName>
</protein>
<keyword evidence="4 13" id="KW-0479">Metal-binding</keyword>
<dbReference type="GO" id="GO:0006310">
    <property type="term" value="P:DNA recombination"/>
    <property type="evidence" value="ECO:0007669"/>
    <property type="project" value="UniProtKB-UniRule"/>
</dbReference>
<dbReference type="EC" id="3.1.21.10" evidence="13 14"/>
<dbReference type="PROSITE" id="PS01321">
    <property type="entry name" value="RUVC"/>
    <property type="match status" value="1"/>
</dbReference>
<dbReference type="Pfam" id="PF02075">
    <property type="entry name" value="RuvC"/>
    <property type="match status" value="1"/>
</dbReference>
<dbReference type="InterPro" id="IPR036397">
    <property type="entry name" value="RNaseH_sf"/>
</dbReference>
<dbReference type="PANTHER" id="PTHR30194:SF3">
    <property type="entry name" value="CROSSOVER JUNCTION ENDODEOXYRIBONUCLEASE RUVC"/>
    <property type="match status" value="1"/>
</dbReference>
<keyword evidence="9 13" id="KW-0238">DNA-binding</keyword>
<dbReference type="GO" id="GO:0003677">
    <property type="term" value="F:DNA binding"/>
    <property type="evidence" value="ECO:0007669"/>
    <property type="project" value="UniProtKB-KW"/>
</dbReference>
<dbReference type="RefSeq" id="WP_021840935.1">
    <property type="nucleotide sequence ID" value="NZ_CACRUX010000017.1"/>
</dbReference>
<dbReference type="EMBL" id="CACRUX010000017">
    <property type="protein sequence ID" value="VYT79637.1"/>
    <property type="molecule type" value="Genomic_DNA"/>
</dbReference>
<keyword evidence="8 13" id="KW-0460">Magnesium</keyword>
<dbReference type="GO" id="GO:0006281">
    <property type="term" value="P:DNA repair"/>
    <property type="evidence" value="ECO:0007669"/>
    <property type="project" value="UniProtKB-UniRule"/>
</dbReference>
<accession>A0A6N2ZNH9</accession>
<evidence type="ECO:0000256" key="12">
    <source>
        <dbReference type="ARBA" id="ARBA00029354"/>
    </source>
</evidence>
<dbReference type="AlphaFoldDB" id="A0A6N2ZNH9"/>
<proteinExistence type="inferred from homology"/>
<comment type="function">
    <text evidence="13">The RuvA-RuvB-RuvC complex processes Holliday junction (HJ) DNA during genetic recombination and DNA repair. Endonuclease that resolves HJ intermediates. Cleaves cruciform DNA by making single-stranded nicks across the HJ at symmetrical positions within the homologous arms, yielding a 5'-phosphate and a 3'-hydroxyl group; requires a central core of homology in the junction. The consensus cleavage sequence is 5'-(A/T)TT(C/G)-3'. Cleavage occurs on the 3'-side of the TT dinucleotide at the point of strand exchange. HJ branch migration catalyzed by RuvA-RuvB allows RuvC to scan DNA until it finds its consensus sequence, where it cleaves and resolves the cruciform DNA.</text>
</comment>
<keyword evidence="5 13" id="KW-0255">Endonuclease</keyword>
<evidence type="ECO:0000256" key="1">
    <source>
        <dbReference type="ARBA" id="ARBA00009518"/>
    </source>
</evidence>
<dbReference type="GeneID" id="91964790"/>
<comment type="subcellular location">
    <subcellularLocation>
        <location evidence="13">Cytoplasm</location>
    </subcellularLocation>
</comment>
<evidence type="ECO:0000256" key="4">
    <source>
        <dbReference type="ARBA" id="ARBA00022723"/>
    </source>
</evidence>
<evidence type="ECO:0000256" key="11">
    <source>
        <dbReference type="ARBA" id="ARBA00023204"/>
    </source>
</evidence>
<keyword evidence="3 13" id="KW-0540">Nuclease</keyword>
<dbReference type="GO" id="GO:0005737">
    <property type="term" value="C:cytoplasm"/>
    <property type="evidence" value="ECO:0007669"/>
    <property type="project" value="UniProtKB-SubCell"/>
</dbReference>
<sequence>MRIIGIDPGTAICGYGIIDVDGSRLQPVAYGCITTTPQDTDAMRLEILFNDLSDILEEYRPDKFGVEQLFFNRNVTTAIAVGQARGVILLAASQRRIPIYEYTPLQVKQAVVGYGRATKEQVIYMTMNMLGIREKIKPDDTADALAIAICTAHSSHGDDLRRRLQL</sequence>
<evidence type="ECO:0000256" key="14">
    <source>
        <dbReference type="NCBIfam" id="TIGR00228"/>
    </source>
</evidence>
<reference evidence="15" key="1">
    <citation type="submission" date="2019-11" db="EMBL/GenBank/DDBJ databases">
        <authorList>
            <person name="Feng L."/>
        </authorList>
    </citation>
    <scope>NUCLEOTIDE SEQUENCE</scope>
    <source>
        <strain evidence="15">VrattiLFYP33</strain>
    </source>
</reference>
<comment type="subunit">
    <text evidence="13">Homodimer which binds Holliday junction (HJ) DNA. The HJ becomes 2-fold symmetrical on binding to RuvC with unstacked arms; it has a different conformation from HJ DNA in complex with RuvA. In the full resolvosome a probable DNA-RuvA(4)-RuvB(12)-RuvC(2) complex forms which resolves the HJ.</text>
</comment>
<dbReference type="InterPro" id="IPR002176">
    <property type="entry name" value="X-over_junc_endoDNase_RuvC"/>
</dbReference>
<dbReference type="GO" id="GO:0008821">
    <property type="term" value="F:crossover junction DNA endonuclease activity"/>
    <property type="evidence" value="ECO:0007669"/>
    <property type="project" value="UniProtKB-UniRule"/>
</dbReference>
<evidence type="ECO:0000256" key="2">
    <source>
        <dbReference type="ARBA" id="ARBA00022490"/>
    </source>
</evidence>
<evidence type="ECO:0000256" key="10">
    <source>
        <dbReference type="ARBA" id="ARBA00023172"/>
    </source>
</evidence>
<dbReference type="SUPFAM" id="SSF53098">
    <property type="entry name" value="Ribonuclease H-like"/>
    <property type="match status" value="1"/>
</dbReference>
<keyword evidence="6 13" id="KW-0227">DNA damage</keyword>
<dbReference type="CDD" id="cd16962">
    <property type="entry name" value="RuvC"/>
    <property type="match status" value="1"/>
</dbReference>
<feature type="active site" evidence="13">
    <location>
        <position position="67"/>
    </location>
</feature>
<dbReference type="InterPro" id="IPR012337">
    <property type="entry name" value="RNaseH-like_sf"/>
</dbReference>
<gene>
    <name evidence="13 15" type="primary">ruvC</name>
    <name evidence="15" type="ORF">VRLFYP33_00019</name>
</gene>
<dbReference type="HAMAP" id="MF_00034">
    <property type="entry name" value="RuvC"/>
    <property type="match status" value="1"/>
</dbReference>
<keyword evidence="2 13" id="KW-0963">Cytoplasm</keyword>
<evidence type="ECO:0000256" key="13">
    <source>
        <dbReference type="HAMAP-Rule" id="MF_00034"/>
    </source>
</evidence>
<evidence type="ECO:0000256" key="9">
    <source>
        <dbReference type="ARBA" id="ARBA00023125"/>
    </source>
</evidence>
<feature type="active site" evidence="13">
    <location>
        <position position="140"/>
    </location>
</feature>
<comment type="similarity">
    <text evidence="1 13">Belongs to the RuvC family.</text>
</comment>
<dbReference type="InterPro" id="IPR020563">
    <property type="entry name" value="X-over_junc_endoDNase_Mg_BS"/>
</dbReference>
<evidence type="ECO:0000256" key="5">
    <source>
        <dbReference type="ARBA" id="ARBA00022759"/>
    </source>
</evidence>
<comment type="catalytic activity">
    <reaction evidence="12 13">
        <text>Endonucleolytic cleavage at a junction such as a reciprocal single-stranded crossover between two homologous DNA duplexes (Holliday junction).</text>
        <dbReference type="EC" id="3.1.21.10"/>
    </reaction>
</comment>
<comment type="cofactor">
    <cofactor evidence="13">
        <name>Mg(2+)</name>
        <dbReference type="ChEBI" id="CHEBI:18420"/>
    </cofactor>
    <text evidence="13">Binds 2 Mg(2+) ion per subunit.</text>
</comment>
<dbReference type="GO" id="GO:0000287">
    <property type="term" value="F:magnesium ion binding"/>
    <property type="evidence" value="ECO:0007669"/>
    <property type="project" value="UniProtKB-UniRule"/>
</dbReference>
<evidence type="ECO:0000313" key="15">
    <source>
        <dbReference type="EMBL" id="VYT79637.1"/>
    </source>
</evidence>
<dbReference type="FunFam" id="3.30.420.10:FF:000002">
    <property type="entry name" value="Crossover junction endodeoxyribonuclease RuvC"/>
    <property type="match status" value="1"/>
</dbReference>
<evidence type="ECO:0000256" key="6">
    <source>
        <dbReference type="ARBA" id="ARBA00022763"/>
    </source>
</evidence>
<feature type="binding site" evidence="13">
    <location>
        <position position="67"/>
    </location>
    <ligand>
        <name>Mg(2+)</name>
        <dbReference type="ChEBI" id="CHEBI:18420"/>
        <label>2</label>
    </ligand>
</feature>
<feature type="binding site" evidence="13">
    <location>
        <position position="140"/>
    </location>
    <ligand>
        <name>Mg(2+)</name>
        <dbReference type="ChEBI" id="CHEBI:18420"/>
        <label>1</label>
    </ligand>
</feature>
<feature type="active site" evidence="13">
    <location>
        <position position="7"/>
    </location>
</feature>
<dbReference type="Gene3D" id="3.30.420.10">
    <property type="entry name" value="Ribonuclease H-like superfamily/Ribonuclease H"/>
    <property type="match status" value="1"/>
</dbReference>
<organism evidence="15">
    <name type="scientific">Veillonella ratti</name>
    <dbReference type="NCBI Taxonomy" id="103892"/>
    <lineage>
        <taxon>Bacteria</taxon>
        <taxon>Bacillati</taxon>
        <taxon>Bacillota</taxon>
        <taxon>Negativicutes</taxon>
        <taxon>Veillonellales</taxon>
        <taxon>Veillonellaceae</taxon>
        <taxon>Veillonella</taxon>
    </lineage>
</organism>
<dbReference type="GO" id="GO:0048476">
    <property type="term" value="C:Holliday junction resolvase complex"/>
    <property type="evidence" value="ECO:0007669"/>
    <property type="project" value="UniProtKB-UniRule"/>
</dbReference>
<name>A0A6N2ZNH9_9FIRM</name>